<protein>
    <submittedName>
        <fullName evidence="1">Uncharacterized protein</fullName>
    </submittedName>
</protein>
<dbReference type="AlphaFoldDB" id="A0A415FN94"/>
<dbReference type="Proteomes" id="UP000285503">
    <property type="component" value="Unassembled WGS sequence"/>
</dbReference>
<sequence>MSKLSYAFIQARIQAVLSKQIDNPFTEVDSRVGITLNCKTIIKTNGGASLKLKIDFSLK</sequence>
<accession>A0A415FN94</accession>
<reference evidence="1 2" key="1">
    <citation type="submission" date="2018-08" db="EMBL/GenBank/DDBJ databases">
        <title>A genome reference for cultivated species of the human gut microbiota.</title>
        <authorList>
            <person name="Zou Y."/>
            <person name="Xue W."/>
            <person name="Luo G."/>
        </authorList>
    </citation>
    <scope>NUCLEOTIDE SEQUENCE [LARGE SCALE GENOMIC DNA]</scope>
    <source>
        <strain evidence="1 2">AF46-11NS</strain>
    </source>
</reference>
<evidence type="ECO:0000313" key="1">
    <source>
        <dbReference type="EMBL" id="RHK24365.1"/>
    </source>
</evidence>
<dbReference type="EMBL" id="QRNE01000085">
    <property type="protein sequence ID" value="RHK24365.1"/>
    <property type="molecule type" value="Genomic_DNA"/>
</dbReference>
<comment type="caution">
    <text evidence="1">The sequence shown here is derived from an EMBL/GenBank/DDBJ whole genome shotgun (WGS) entry which is preliminary data.</text>
</comment>
<organism evidence="1 2">
    <name type="scientific">Bacteroides xylanisolvens</name>
    <dbReference type="NCBI Taxonomy" id="371601"/>
    <lineage>
        <taxon>Bacteria</taxon>
        <taxon>Pseudomonadati</taxon>
        <taxon>Bacteroidota</taxon>
        <taxon>Bacteroidia</taxon>
        <taxon>Bacteroidales</taxon>
        <taxon>Bacteroidaceae</taxon>
        <taxon>Bacteroides</taxon>
    </lineage>
</organism>
<evidence type="ECO:0000313" key="2">
    <source>
        <dbReference type="Proteomes" id="UP000285503"/>
    </source>
</evidence>
<gene>
    <name evidence="1" type="ORF">DW075_15035</name>
</gene>
<name>A0A415FN94_9BACE</name>
<proteinExistence type="predicted"/>